<evidence type="ECO:0008006" key="4">
    <source>
        <dbReference type="Google" id="ProtNLM"/>
    </source>
</evidence>
<comment type="caution">
    <text evidence="2">The sequence shown here is derived from an EMBL/GenBank/DDBJ whole genome shotgun (WGS) entry which is preliminary data.</text>
</comment>
<name>A0ABQ0AD58_9GAMM</name>
<dbReference type="RefSeq" id="WP_353304070.1">
    <property type="nucleotide sequence ID" value="NZ_BAABWN010000013.1"/>
</dbReference>
<evidence type="ECO:0000313" key="3">
    <source>
        <dbReference type="Proteomes" id="UP001465153"/>
    </source>
</evidence>
<keyword evidence="1" id="KW-0732">Signal</keyword>
<reference evidence="2 3" key="1">
    <citation type="submission" date="2024-04" db="EMBL/GenBank/DDBJ databases">
        <title>Draft genome sequence of Sessilibacter corallicola NBRC 116591.</title>
        <authorList>
            <person name="Miyakawa T."/>
            <person name="Kusuya Y."/>
            <person name="Miura T."/>
        </authorList>
    </citation>
    <scope>NUCLEOTIDE SEQUENCE [LARGE SCALE GENOMIC DNA]</scope>
    <source>
        <strain evidence="2 3">KU-00831-HH</strain>
    </source>
</reference>
<gene>
    <name evidence="2" type="ORF">NBRC116591_33950</name>
</gene>
<accession>A0ABQ0AD58</accession>
<organism evidence="2 3">
    <name type="scientific">Sessilibacter corallicola</name>
    <dbReference type="NCBI Taxonomy" id="2904075"/>
    <lineage>
        <taxon>Bacteria</taxon>
        <taxon>Pseudomonadati</taxon>
        <taxon>Pseudomonadota</taxon>
        <taxon>Gammaproteobacteria</taxon>
        <taxon>Cellvibrionales</taxon>
        <taxon>Cellvibrionaceae</taxon>
        <taxon>Sessilibacter</taxon>
    </lineage>
</organism>
<feature type="signal peptide" evidence="1">
    <location>
        <begin position="1"/>
        <end position="22"/>
    </location>
</feature>
<keyword evidence="3" id="KW-1185">Reference proteome</keyword>
<evidence type="ECO:0000313" key="2">
    <source>
        <dbReference type="EMBL" id="GAA6169584.1"/>
    </source>
</evidence>
<proteinExistence type="predicted"/>
<evidence type="ECO:0000256" key="1">
    <source>
        <dbReference type="SAM" id="SignalP"/>
    </source>
</evidence>
<feature type="chain" id="PRO_5045436979" description="Periplasmic heavy metal sensor" evidence="1">
    <location>
        <begin position="23"/>
        <end position="132"/>
    </location>
</feature>
<sequence>MKKAVKIVIASVALFTTATALAMGPKWPMMMHHFDDKVAEQRLEVVDGLALSDEIKDELKTLISSHDEQMQILFTEHREKVGSVRDDFKSEVDGLLSDDEKEEFRQAMRALMKQKFKEARKHRKSRHHEDER</sequence>
<dbReference type="Proteomes" id="UP001465153">
    <property type="component" value="Unassembled WGS sequence"/>
</dbReference>
<protein>
    <recommendedName>
        <fullName evidence="4">Periplasmic heavy metal sensor</fullName>
    </recommendedName>
</protein>
<dbReference type="EMBL" id="BAABWN010000013">
    <property type="protein sequence ID" value="GAA6169584.1"/>
    <property type="molecule type" value="Genomic_DNA"/>
</dbReference>